<feature type="domain" description="C3H1-type" evidence="6">
    <location>
        <begin position="48"/>
        <end position="74"/>
    </location>
</feature>
<gene>
    <name evidence="7" type="ORF">VBRA1451_LOCUS11836</name>
</gene>
<name>A0A7S1JWN1_9ALVE</name>
<evidence type="ECO:0000256" key="1">
    <source>
        <dbReference type="ARBA" id="ARBA00022723"/>
    </source>
</evidence>
<keyword evidence="4 5" id="KW-0862">Zinc</keyword>
<proteinExistence type="predicted"/>
<keyword evidence="3 5" id="KW-0863">Zinc-finger</keyword>
<evidence type="ECO:0000259" key="6">
    <source>
        <dbReference type="PROSITE" id="PS50103"/>
    </source>
</evidence>
<dbReference type="SUPFAM" id="SSF90229">
    <property type="entry name" value="CCCH zinc finger"/>
    <property type="match status" value="1"/>
</dbReference>
<dbReference type="GO" id="GO:0008270">
    <property type="term" value="F:zinc ion binding"/>
    <property type="evidence" value="ECO:0007669"/>
    <property type="project" value="UniProtKB-KW"/>
</dbReference>
<dbReference type="PROSITE" id="PS50103">
    <property type="entry name" value="ZF_C3H1"/>
    <property type="match status" value="1"/>
</dbReference>
<evidence type="ECO:0000313" key="7">
    <source>
        <dbReference type="EMBL" id="CAD9056770.1"/>
    </source>
</evidence>
<evidence type="ECO:0000256" key="5">
    <source>
        <dbReference type="PROSITE-ProRule" id="PRU00723"/>
    </source>
</evidence>
<dbReference type="InterPro" id="IPR036855">
    <property type="entry name" value="Znf_CCCH_sf"/>
</dbReference>
<dbReference type="PANTHER" id="PTHR12547">
    <property type="entry name" value="CCCH ZINC FINGER/TIS11-RELATED"/>
    <property type="match status" value="1"/>
</dbReference>
<dbReference type="Pfam" id="PF00642">
    <property type="entry name" value="zf-CCCH"/>
    <property type="match status" value="1"/>
</dbReference>
<reference evidence="7" key="1">
    <citation type="submission" date="2021-01" db="EMBL/GenBank/DDBJ databases">
        <authorList>
            <person name="Corre E."/>
            <person name="Pelletier E."/>
            <person name="Niang G."/>
            <person name="Scheremetjew M."/>
            <person name="Finn R."/>
            <person name="Kale V."/>
            <person name="Holt S."/>
            <person name="Cochrane G."/>
            <person name="Meng A."/>
            <person name="Brown T."/>
            <person name="Cohen L."/>
        </authorList>
    </citation>
    <scope>NUCLEOTIDE SEQUENCE</scope>
    <source>
        <strain evidence="7">CCMP3346</strain>
    </source>
</reference>
<evidence type="ECO:0000256" key="3">
    <source>
        <dbReference type="ARBA" id="ARBA00022771"/>
    </source>
</evidence>
<accession>A0A7S1JWN1</accession>
<dbReference type="EMBL" id="HBGB01020522">
    <property type="protein sequence ID" value="CAD9056770.1"/>
    <property type="molecule type" value="Transcribed_RNA"/>
</dbReference>
<protein>
    <recommendedName>
        <fullName evidence="6">C3H1-type domain-containing protein</fullName>
    </recommendedName>
</protein>
<evidence type="ECO:0000256" key="2">
    <source>
        <dbReference type="ARBA" id="ARBA00022737"/>
    </source>
</evidence>
<dbReference type="GO" id="GO:0003729">
    <property type="term" value="F:mRNA binding"/>
    <property type="evidence" value="ECO:0007669"/>
    <property type="project" value="InterPro"/>
</dbReference>
<dbReference type="PANTHER" id="PTHR12547:SF18">
    <property type="entry name" value="PROTEIN TIS11"/>
    <property type="match status" value="1"/>
</dbReference>
<evidence type="ECO:0000256" key="4">
    <source>
        <dbReference type="ARBA" id="ARBA00022833"/>
    </source>
</evidence>
<dbReference type="SMART" id="SM00356">
    <property type="entry name" value="ZnF_C3H1"/>
    <property type="match status" value="2"/>
</dbReference>
<sequence length="109" mass="12594">MHTCHVSISRRLMVALPHARCVHQGECTRGENCRCAHSLEEVRTRPDLTKTRLCENFQKGECSDPNCAFAHGEDELRSTDDFYKTSLCVFWKQGTNCSRPHLEELLEER</sequence>
<dbReference type="AlphaFoldDB" id="A0A7S1JWN1"/>
<organism evidence="7">
    <name type="scientific">Vitrella brassicaformis</name>
    <dbReference type="NCBI Taxonomy" id="1169539"/>
    <lineage>
        <taxon>Eukaryota</taxon>
        <taxon>Sar</taxon>
        <taxon>Alveolata</taxon>
        <taxon>Colpodellida</taxon>
        <taxon>Vitrellaceae</taxon>
        <taxon>Vitrella</taxon>
    </lineage>
</organism>
<feature type="zinc finger region" description="C3H1-type" evidence="5">
    <location>
        <begin position="48"/>
        <end position="74"/>
    </location>
</feature>
<dbReference type="Gene3D" id="3.30.1370.210">
    <property type="match status" value="1"/>
</dbReference>
<dbReference type="InterPro" id="IPR045877">
    <property type="entry name" value="ZFP36-like"/>
</dbReference>
<keyword evidence="1 5" id="KW-0479">Metal-binding</keyword>
<dbReference type="InterPro" id="IPR000571">
    <property type="entry name" value="Znf_CCCH"/>
</dbReference>
<keyword evidence="2" id="KW-0677">Repeat</keyword>